<evidence type="ECO:0000256" key="5">
    <source>
        <dbReference type="ARBA" id="ARBA00023180"/>
    </source>
</evidence>
<evidence type="ECO:0000256" key="1">
    <source>
        <dbReference type="ARBA" id="ARBA00004606"/>
    </source>
</evidence>
<organism evidence="7 8">
    <name type="scientific">Miscanthus lutarioriparius</name>
    <dbReference type="NCBI Taxonomy" id="422564"/>
    <lineage>
        <taxon>Eukaryota</taxon>
        <taxon>Viridiplantae</taxon>
        <taxon>Streptophyta</taxon>
        <taxon>Embryophyta</taxon>
        <taxon>Tracheophyta</taxon>
        <taxon>Spermatophyta</taxon>
        <taxon>Magnoliopsida</taxon>
        <taxon>Liliopsida</taxon>
        <taxon>Poales</taxon>
        <taxon>Poaceae</taxon>
        <taxon>PACMAD clade</taxon>
        <taxon>Panicoideae</taxon>
        <taxon>Andropogonodae</taxon>
        <taxon>Andropogoneae</taxon>
        <taxon>Saccharinae</taxon>
        <taxon>Miscanthus</taxon>
    </lineage>
</organism>
<dbReference type="Pfam" id="PF02485">
    <property type="entry name" value="Branch"/>
    <property type="match status" value="1"/>
</dbReference>
<keyword evidence="5" id="KW-0325">Glycoprotein</keyword>
<evidence type="ECO:0000256" key="3">
    <source>
        <dbReference type="ARBA" id="ARBA00022679"/>
    </source>
</evidence>
<evidence type="ECO:0000313" key="8">
    <source>
        <dbReference type="Proteomes" id="UP000604825"/>
    </source>
</evidence>
<reference evidence="7" key="1">
    <citation type="submission" date="2020-10" db="EMBL/GenBank/DDBJ databases">
        <authorList>
            <person name="Han B."/>
            <person name="Lu T."/>
            <person name="Zhao Q."/>
            <person name="Huang X."/>
            <person name="Zhao Y."/>
        </authorList>
    </citation>
    <scope>NUCLEOTIDE SEQUENCE</scope>
</reference>
<dbReference type="Proteomes" id="UP000604825">
    <property type="component" value="Unassembled WGS sequence"/>
</dbReference>
<gene>
    <name evidence="7" type="ORF">NCGR_LOCUS52791</name>
</gene>
<evidence type="ECO:0000256" key="4">
    <source>
        <dbReference type="ARBA" id="ARBA00023136"/>
    </source>
</evidence>
<accession>A0A811RGN9</accession>
<comment type="caution">
    <text evidence="7">The sequence shown here is derived from an EMBL/GenBank/DDBJ whole genome shotgun (WGS) entry which is preliminary data.</text>
</comment>
<dbReference type="AlphaFoldDB" id="A0A811RGN9"/>
<dbReference type="OrthoDB" id="191334at2759"/>
<feature type="transmembrane region" description="Helical" evidence="6">
    <location>
        <begin position="259"/>
        <end position="282"/>
    </location>
</feature>
<keyword evidence="4 6" id="KW-0472">Membrane</keyword>
<keyword evidence="3" id="KW-0808">Transferase</keyword>
<keyword evidence="2" id="KW-0328">Glycosyltransferase</keyword>
<evidence type="ECO:0000256" key="2">
    <source>
        <dbReference type="ARBA" id="ARBA00022676"/>
    </source>
</evidence>
<keyword evidence="6" id="KW-0812">Transmembrane</keyword>
<dbReference type="InterPro" id="IPR044174">
    <property type="entry name" value="BC10-like"/>
</dbReference>
<keyword evidence="8" id="KW-1185">Reference proteome</keyword>
<dbReference type="PANTHER" id="PTHR31042">
    <property type="entry name" value="CORE-2/I-BRANCHING BETA-1,6-N-ACETYLGLUCOSAMINYLTRANSFERASE FAMILY PROTEIN-RELATED"/>
    <property type="match status" value="1"/>
</dbReference>
<dbReference type="GO" id="GO:0016757">
    <property type="term" value="F:glycosyltransferase activity"/>
    <property type="evidence" value="ECO:0007669"/>
    <property type="project" value="UniProtKB-KW"/>
</dbReference>
<comment type="subcellular location">
    <subcellularLocation>
        <location evidence="1">Membrane</location>
        <topology evidence="1">Single-pass type II membrane protein</topology>
    </subcellularLocation>
</comment>
<dbReference type="PANTHER" id="PTHR31042:SF128">
    <property type="entry name" value="EXPRESSED PROTEIN"/>
    <property type="match status" value="1"/>
</dbReference>
<dbReference type="EMBL" id="CAJGYO010000015">
    <property type="protein sequence ID" value="CAD6269487.1"/>
    <property type="molecule type" value="Genomic_DNA"/>
</dbReference>
<dbReference type="InterPro" id="IPR003406">
    <property type="entry name" value="Glyco_trans_14"/>
</dbReference>
<sequence>MAATSRKTDCTGIKMLHSNKAGQESKPETLVQKVLSWPVYDILTCKRTSIEVKEILKEFQTCKHYTEAFRSSMLEEIFHQIESAMVTISKGIDVHYYGRNLDCDMPNKYSVKLCLPKGKNSPITSDVMLLSARNLESRDQILKDNSFCTILVVTWMAKNPRVLVCDPTNTALGQLTRQLVSLLENSSEAESIQDIILLGNEERLKVKEDKDLSKLIGMLQGAAAAATAVDGNGKGGGGGTNPSTARQAAALPLKLLRPLLLVAVLGTGFLAVLVLLLGGTAYSSMLPRLPADADALPASVGKAPLELLWAASWRPSVRRYPYRRTPKVAFMFLTRGPLPLAPLWDRFFAGAGDVGLFTLIQMPVAAWGEASMLDAERRLLANALLDPANERFVLLSESCVPLYGFPAHYLPTALSIEAPARIANRSVTWVDWSRGGAHPATFGEKDVDEAFLKWLTAAPGKRHGNCTYKYNGQPAEVCFLFARKFAPSTLRPLLRLAPKLLGYG</sequence>
<name>A0A811RGN9_9POAL</name>
<protein>
    <submittedName>
        <fullName evidence="7">Uncharacterized protein</fullName>
    </submittedName>
</protein>
<evidence type="ECO:0000313" key="7">
    <source>
        <dbReference type="EMBL" id="CAD6269487.1"/>
    </source>
</evidence>
<keyword evidence="6" id="KW-1133">Transmembrane helix</keyword>
<evidence type="ECO:0000256" key="6">
    <source>
        <dbReference type="SAM" id="Phobius"/>
    </source>
</evidence>
<proteinExistence type="predicted"/>
<dbReference type="GO" id="GO:0016020">
    <property type="term" value="C:membrane"/>
    <property type="evidence" value="ECO:0007669"/>
    <property type="project" value="UniProtKB-SubCell"/>
</dbReference>